<gene>
    <name evidence="4 7" type="primary">ycgR</name>
    <name evidence="7" type="ORF">PWN146_01993</name>
</gene>
<feature type="domain" description="PilZ" evidence="5">
    <location>
        <begin position="108"/>
        <end position="225"/>
    </location>
</feature>
<evidence type="ECO:0000259" key="6">
    <source>
        <dbReference type="Pfam" id="PF07317"/>
    </source>
</evidence>
<keyword evidence="7" id="KW-0969">Cilium</keyword>
<dbReference type="InterPro" id="IPR012349">
    <property type="entry name" value="Split_barrel_FMN-bd"/>
</dbReference>
<dbReference type="GO" id="GO:0009425">
    <property type="term" value="C:bacterial-type flagellum basal body"/>
    <property type="evidence" value="ECO:0007669"/>
    <property type="project" value="UniProtKB-SubCell"/>
</dbReference>
<feature type="domain" description="Type III secretion system flagellar brake protein YcgR PilZN" evidence="6">
    <location>
        <begin position="9"/>
        <end position="105"/>
    </location>
</feature>
<accession>A0A1C3HE59</accession>
<reference evidence="7" key="1">
    <citation type="submission" date="2016-05" db="EMBL/GenBank/DDBJ databases">
        <authorList>
            <person name="Cock P.J.A."/>
            <person name="Cock P.J.A."/>
        </authorList>
    </citation>
    <scope>NUCLEOTIDE SEQUENCE</scope>
    <source>
        <strain evidence="7">PWN146_assembly</strain>
    </source>
</reference>
<evidence type="ECO:0000259" key="5">
    <source>
        <dbReference type="Pfam" id="PF07238"/>
    </source>
</evidence>
<dbReference type="InterPro" id="IPR009926">
    <property type="entry name" value="T3SS_YcgR_PilZN"/>
</dbReference>
<dbReference type="GO" id="GO:0071973">
    <property type="term" value="P:bacterial-type flagellum-dependent cell motility"/>
    <property type="evidence" value="ECO:0007669"/>
    <property type="project" value="UniProtKB-UniRule"/>
</dbReference>
<evidence type="ECO:0000313" key="7">
    <source>
        <dbReference type="EMBL" id="SAY43302.1"/>
    </source>
</evidence>
<evidence type="ECO:0000256" key="2">
    <source>
        <dbReference type="ARBA" id="ARBA00022741"/>
    </source>
</evidence>
<comment type="subcellular location">
    <subcellularLocation>
        <location evidence="4">Bacterial flagellum basal body</location>
    </subcellularLocation>
</comment>
<dbReference type="Pfam" id="PF07317">
    <property type="entry name" value="PilZN"/>
    <property type="match status" value="1"/>
</dbReference>
<dbReference type="HAMAP" id="MF_01457">
    <property type="entry name" value="YcgR"/>
    <property type="match status" value="1"/>
</dbReference>
<sequence>MEHSDNGLFIKRERFEVLAILREICKQRTPLRVENQQHRFQSLLLSVGPDNIVFSGEEASSAIDGACTIVIESNDAKIEFSVGQAELTEHQGVQACSTRLPQELVYIQRRRQFRITTPHWRQFFCTGEYPDGTPYELRIHDLSAGGVGLRFDGPLPDFFQPGLQFKKAELDLGSYGSFKVNMELVVVNDDQETDDNDQVVHFSRLSCRFLKLGLAMERKIQSAVFAFELDFNKKKKTLILCSGAPGWMPPGRAAILSPFRGRK</sequence>
<keyword evidence="3 4" id="KW-0975">Bacterial flagellum</keyword>
<name>A0A1C3HE59_SERMA</name>
<keyword evidence="1 4" id="KW-0973">c-di-GMP</keyword>
<dbReference type="InterPro" id="IPR023787">
    <property type="entry name" value="T3SS_YcgR"/>
</dbReference>
<dbReference type="Gene3D" id="2.30.110.10">
    <property type="entry name" value="Electron Transport, Fmn-binding Protein, Chain A"/>
    <property type="match status" value="1"/>
</dbReference>
<keyword evidence="7" id="KW-0282">Flagellum</keyword>
<comment type="similarity">
    <text evidence="4">Belongs to the YcgR family.</text>
</comment>
<organism evidence="7">
    <name type="scientific">Serratia marcescens</name>
    <dbReference type="NCBI Taxonomy" id="615"/>
    <lineage>
        <taxon>Bacteria</taxon>
        <taxon>Pseudomonadati</taxon>
        <taxon>Pseudomonadota</taxon>
        <taxon>Gammaproteobacteria</taxon>
        <taxon>Enterobacterales</taxon>
        <taxon>Yersiniaceae</taxon>
        <taxon>Serratia</taxon>
    </lineage>
</organism>
<evidence type="ECO:0000256" key="1">
    <source>
        <dbReference type="ARBA" id="ARBA00022636"/>
    </source>
</evidence>
<dbReference type="Pfam" id="PF07238">
    <property type="entry name" value="PilZ"/>
    <property type="match status" value="1"/>
</dbReference>
<comment type="subunit">
    <text evidence="4">Monomer. Interacts with the flagellar basal bodies.</text>
</comment>
<proteinExistence type="inferred from homology"/>
<dbReference type="AlphaFoldDB" id="A0A1C3HE59"/>
<dbReference type="GO" id="GO:0071945">
    <property type="term" value="P:regulation of bacterial-type flagellum-dependent cell motility by regulation of motor speed"/>
    <property type="evidence" value="ECO:0007669"/>
    <property type="project" value="UniProtKB-UniRule"/>
</dbReference>
<comment type="function">
    <text evidence="4">Acts as a flagellar brake, regulating swimming and swarming in a bis-(3'-5') cyclic diguanylic acid (c-di-GMP)-dependent manner. Binds 1 c-di-GMP dimer per subunit. Increasing levels of c-di-GMP lead to decreased motility.</text>
</comment>
<evidence type="ECO:0000256" key="4">
    <source>
        <dbReference type="HAMAP-Rule" id="MF_01457"/>
    </source>
</evidence>
<keyword evidence="7" id="KW-0966">Cell projection</keyword>
<keyword evidence="2 4" id="KW-0547">Nucleotide-binding</keyword>
<dbReference type="InterPro" id="IPR009875">
    <property type="entry name" value="PilZ_domain"/>
</dbReference>
<protein>
    <recommendedName>
        <fullName evidence="4">Flagellar brake protein YcgR</fullName>
    </recommendedName>
    <alternativeName>
        <fullName evidence="4">Cyclic di-GMP binding protein YcgR</fullName>
    </alternativeName>
</protein>
<dbReference type="GO" id="GO:0035438">
    <property type="term" value="F:cyclic-di-GMP binding"/>
    <property type="evidence" value="ECO:0007669"/>
    <property type="project" value="UniProtKB-UniRule"/>
</dbReference>
<evidence type="ECO:0000256" key="3">
    <source>
        <dbReference type="ARBA" id="ARBA00023143"/>
    </source>
</evidence>
<dbReference type="EMBL" id="LT575490">
    <property type="protein sequence ID" value="SAY43302.1"/>
    <property type="molecule type" value="Genomic_DNA"/>
</dbReference>
<dbReference type="Gene3D" id="2.40.10.220">
    <property type="entry name" value="predicted glycosyltransferase like domains"/>
    <property type="match status" value="1"/>
</dbReference>